<feature type="signal peptide" evidence="1">
    <location>
        <begin position="1"/>
        <end position="18"/>
    </location>
</feature>
<keyword evidence="1" id="KW-0732">Signal</keyword>
<dbReference type="EMBL" id="NESQ01000050">
    <property type="protein sequence ID" value="PUU81132.1"/>
    <property type="molecule type" value="Genomic_DNA"/>
</dbReference>
<comment type="caution">
    <text evidence="2">The sequence shown here is derived from an EMBL/GenBank/DDBJ whole genome shotgun (WGS) entry which is preliminary data.</text>
</comment>
<feature type="non-terminal residue" evidence="2">
    <location>
        <position position="1"/>
    </location>
</feature>
<evidence type="ECO:0000256" key="1">
    <source>
        <dbReference type="SAM" id="SignalP"/>
    </source>
</evidence>
<feature type="chain" id="PRO_5015407180" evidence="1">
    <location>
        <begin position="19"/>
        <end position="59"/>
    </location>
</feature>
<feature type="non-terminal residue" evidence="2">
    <location>
        <position position="59"/>
    </location>
</feature>
<proteinExistence type="predicted"/>
<gene>
    <name evidence="2" type="ORF">B9Z19DRAFT_1077932</name>
</gene>
<accession>A0A2T7A062</accession>
<dbReference type="AlphaFoldDB" id="A0A2T7A062"/>
<evidence type="ECO:0000313" key="2">
    <source>
        <dbReference type="EMBL" id="PUU81132.1"/>
    </source>
</evidence>
<dbReference type="Proteomes" id="UP000244722">
    <property type="component" value="Unassembled WGS sequence"/>
</dbReference>
<sequence length="59" mass="6735">TLLLEYWVLLTTYIFSHSRSHTNPDATTTNTGSPAMIRTNISDAEQQSYPRLPTQLQPR</sequence>
<reference evidence="2 3" key="1">
    <citation type="submission" date="2017-04" db="EMBL/GenBank/DDBJ databases">
        <title>Draft genome sequence of Tuber borchii Vittad., a whitish edible truffle.</title>
        <authorList>
            <consortium name="DOE Joint Genome Institute"/>
            <person name="Murat C."/>
            <person name="Kuo A."/>
            <person name="Barry K.W."/>
            <person name="Clum A."/>
            <person name="Dockter R.B."/>
            <person name="Fauchery L."/>
            <person name="Iotti M."/>
            <person name="Kohler A."/>
            <person name="Labutti K."/>
            <person name="Lindquist E.A."/>
            <person name="Lipzen A."/>
            <person name="Ohm R.A."/>
            <person name="Wang M."/>
            <person name="Grigoriev I.V."/>
            <person name="Zambonelli A."/>
            <person name="Martin F.M."/>
        </authorList>
    </citation>
    <scope>NUCLEOTIDE SEQUENCE [LARGE SCALE GENOMIC DNA]</scope>
    <source>
        <strain evidence="2 3">Tbo3840</strain>
    </source>
</reference>
<evidence type="ECO:0000313" key="3">
    <source>
        <dbReference type="Proteomes" id="UP000244722"/>
    </source>
</evidence>
<protein>
    <submittedName>
        <fullName evidence="2">Uncharacterized protein</fullName>
    </submittedName>
</protein>
<name>A0A2T7A062_TUBBO</name>
<keyword evidence="3" id="KW-1185">Reference proteome</keyword>
<organism evidence="2 3">
    <name type="scientific">Tuber borchii</name>
    <name type="common">White truffle</name>
    <dbReference type="NCBI Taxonomy" id="42251"/>
    <lineage>
        <taxon>Eukaryota</taxon>
        <taxon>Fungi</taxon>
        <taxon>Dikarya</taxon>
        <taxon>Ascomycota</taxon>
        <taxon>Pezizomycotina</taxon>
        <taxon>Pezizomycetes</taxon>
        <taxon>Pezizales</taxon>
        <taxon>Tuberaceae</taxon>
        <taxon>Tuber</taxon>
    </lineage>
</organism>